<keyword evidence="3" id="KW-1185">Reference proteome</keyword>
<comment type="caution">
    <text evidence="2">The sequence shown here is derived from an EMBL/GenBank/DDBJ whole genome shotgun (WGS) entry which is preliminary data.</text>
</comment>
<organism evidence="2 3">
    <name type="scientific">Protaetiibacter mangrovi</name>
    <dbReference type="NCBI Taxonomy" id="2970926"/>
    <lineage>
        <taxon>Bacteria</taxon>
        <taxon>Bacillati</taxon>
        <taxon>Actinomycetota</taxon>
        <taxon>Actinomycetes</taxon>
        <taxon>Micrococcales</taxon>
        <taxon>Microbacteriaceae</taxon>
        <taxon>Protaetiibacter</taxon>
    </lineage>
</organism>
<dbReference type="RefSeq" id="WP_258798749.1">
    <property type="nucleotide sequence ID" value="NZ_JANTHX010000007.1"/>
</dbReference>
<keyword evidence="1" id="KW-0472">Membrane</keyword>
<feature type="transmembrane region" description="Helical" evidence="1">
    <location>
        <begin position="82"/>
        <end position="102"/>
    </location>
</feature>
<sequence length="360" mass="38423">MIGTRHSPQQLDPLAGVTAQFFAWIFTSAAFATSVGLTILHRAEYHSPLLLAAAFLCLVATGAVVVGASAPRRAPFTRRSAIAIHVLGLAAVGFEAAAQWGTNTAVRSDWAPLALALFVMATGCFRPASEILIADILSVLVVTVVTTSGAVASDWPLPAIVYAGLTAGPLLAAGVGAAVFSATLVTRLLRWRESTGDARLAAAEQLRAQVRDELHRERLTLVEREVGPFLRELVARGETDAADAERARELGDALRAALVAESEGVWLGDLVDEIRDPDGLAVHMDETQRAAVEAACAGLADRRVTAELARVGDLIRLTLRWGGEGRGRLRPEMQAILRLVFPGARVRPTRRHVEVEFEAA</sequence>
<feature type="transmembrane region" description="Helical" evidence="1">
    <location>
        <begin position="132"/>
        <end position="153"/>
    </location>
</feature>
<dbReference type="Proteomes" id="UP001205337">
    <property type="component" value="Unassembled WGS sequence"/>
</dbReference>
<protein>
    <submittedName>
        <fullName evidence="2">Uncharacterized protein</fullName>
    </submittedName>
</protein>
<name>A0ABT1ZG48_9MICO</name>
<proteinExistence type="predicted"/>
<evidence type="ECO:0000313" key="3">
    <source>
        <dbReference type="Proteomes" id="UP001205337"/>
    </source>
</evidence>
<feature type="transmembrane region" description="Helical" evidence="1">
    <location>
        <begin position="49"/>
        <end position="70"/>
    </location>
</feature>
<reference evidence="2 3" key="1">
    <citation type="submission" date="2022-08" db="EMBL/GenBank/DDBJ databases">
        <authorList>
            <person name="Li F."/>
        </authorList>
    </citation>
    <scope>NUCLEOTIDE SEQUENCE [LARGE SCALE GENOMIC DNA]</scope>
    <source>
        <strain evidence="2 3">10F1B-8-1</strain>
    </source>
</reference>
<evidence type="ECO:0000313" key="2">
    <source>
        <dbReference type="EMBL" id="MCS0499683.1"/>
    </source>
</evidence>
<feature type="transmembrane region" description="Helical" evidence="1">
    <location>
        <begin position="159"/>
        <end position="185"/>
    </location>
</feature>
<evidence type="ECO:0000256" key="1">
    <source>
        <dbReference type="SAM" id="Phobius"/>
    </source>
</evidence>
<keyword evidence="1" id="KW-0812">Transmembrane</keyword>
<dbReference type="EMBL" id="JANTHX010000007">
    <property type="protein sequence ID" value="MCS0499683.1"/>
    <property type="molecule type" value="Genomic_DNA"/>
</dbReference>
<accession>A0ABT1ZG48</accession>
<gene>
    <name evidence="2" type="ORF">NUH29_08990</name>
</gene>
<feature type="transmembrane region" description="Helical" evidence="1">
    <location>
        <begin position="21"/>
        <end position="43"/>
    </location>
</feature>
<keyword evidence="1" id="KW-1133">Transmembrane helix</keyword>